<reference evidence="11 12" key="1">
    <citation type="submission" date="2017-05" db="EMBL/GenBank/DDBJ databases">
        <title>Genomic insights into alkan degradation activity of Oleiphilus messinensis.</title>
        <authorList>
            <person name="Kozyavkin S.A."/>
            <person name="Slesarev A.I."/>
            <person name="Golyshin P.N."/>
            <person name="Korzhenkov A."/>
            <person name="Golyshina O.N."/>
            <person name="Toshchakov S.V."/>
        </authorList>
    </citation>
    <scope>NUCLEOTIDE SEQUENCE [LARGE SCALE GENOMIC DNA]</scope>
    <source>
        <strain evidence="11 12">ME102</strain>
    </source>
</reference>
<organism evidence="11 12">
    <name type="scientific">Oleiphilus messinensis</name>
    <dbReference type="NCBI Taxonomy" id="141451"/>
    <lineage>
        <taxon>Bacteria</taxon>
        <taxon>Pseudomonadati</taxon>
        <taxon>Pseudomonadota</taxon>
        <taxon>Gammaproteobacteria</taxon>
        <taxon>Oceanospirillales</taxon>
        <taxon>Oleiphilaceae</taxon>
        <taxon>Oleiphilus</taxon>
    </lineage>
</organism>
<evidence type="ECO:0000256" key="2">
    <source>
        <dbReference type="ARBA" id="ARBA00022475"/>
    </source>
</evidence>
<comment type="subcellular location">
    <subcellularLocation>
        <location evidence="1">Cell membrane</location>
        <topology evidence="1">Multi-pass membrane protein</topology>
    </subcellularLocation>
    <subcellularLocation>
        <location evidence="6">Membrane</location>
        <topology evidence="6">Multi-pass membrane protein</topology>
    </subcellularLocation>
</comment>
<dbReference type="KEGG" id="ome:OLMES_0247"/>
<dbReference type="GO" id="GO:0017038">
    <property type="term" value="P:protein import"/>
    <property type="evidence" value="ECO:0007669"/>
    <property type="project" value="TreeGrafter"/>
</dbReference>
<evidence type="ECO:0000313" key="12">
    <source>
        <dbReference type="Proteomes" id="UP000196027"/>
    </source>
</evidence>
<evidence type="ECO:0000256" key="9">
    <source>
        <dbReference type="SAM" id="SignalP"/>
    </source>
</evidence>
<keyword evidence="6" id="KW-0653">Protein transport</keyword>
<feature type="domain" description="MotA/TolQ/ExbB proton channel" evidence="10">
    <location>
        <begin position="307"/>
        <end position="423"/>
    </location>
</feature>
<keyword evidence="7" id="KW-0175">Coiled coil</keyword>
<evidence type="ECO:0000256" key="1">
    <source>
        <dbReference type="ARBA" id="ARBA00004651"/>
    </source>
</evidence>
<keyword evidence="5 8" id="KW-0472">Membrane</keyword>
<keyword evidence="2" id="KW-1003">Cell membrane</keyword>
<dbReference type="Proteomes" id="UP000196027">
    <property type="component" value="Chromosome"/>
</dbReference>
<keyword evidence="6" id="KW-0813">Transport</keyword>
<sequence length="441" mass="47717">MHNLLLLLIVSVSVLSVSPRGQADELEKAYQKEYAYLVAEKKALQNRLTELKTSQQSVLRKIKGEIDQLQSQYLGQQNQVDRTNRLIADASRDVDFNENDSLILDTTLIQAKESLSKLDQDLDESAPTDQQLNAAITAAAEVIRKDGTVQQQAGEFFAENGKHESGTIYTIGRIARYGVSDNAAGALAPAGEGNFKIWDASTLSSAQALSENTQPESLSIFLFESPIKAIEKQEEKTFMKEVDAGGLIGMIILGLGAFGALLAIVRVILLAMFSANIQGITRKIGDTLQTGTIENALAICKRNMSSASRVIAATLRNLDKDRDHIEDIISESILSENAKIDRFATTIIVIAAVSPLLGLLGTVTGMISTFDIITEFGTGDPKLLSSGISEALVTTKYGLVVAIPMLLIGNMLTSWGTRTKNDLERAALHMINKHKTSAAHA</sequence>
<feature type="transmembrane region" description="Helical" evidence="8">
    <location>
        <begin position="387"/>
        <end position="408"/>
    </location>
</feature>
<dbReference type="InterPro" id="IPR002898">
    <property type="entry name" value="MotA_ExbB_proton_chnl"/>
</dbReference>
<feature type="signal peptide" evidence="9">
    <location>
        <begin position="1"/>
        <end position="23"/>
    </location>
</feature>
<dbReference type="PANTHER" id="PTHR30625:SF11">
    <property type="entry name" value="MOTA_TOLQ_EXBB PROTON CHANNEL DOMAIN-CONTAINING PROTEIN"/>
    <property type="match status" value="1"/>
</dbReference>
<dbReference type="OrthoDB" id="4045at2"/>
<keyword evidence="12" id="KW-1185">Reference proteome</keyword>
<accession>A0A1Y0I4L6</accession>
<feature type="transmembrane region" description="Helical" evidence="8">
    <location>
        <begin position="247"/>
        <end position="273"/>
    </location>
</feature>
<dbReference type="EMBL" id="CP021425">
    <property type="protein sequence ID" value="ARU54353.1"/>
    <property type="molecule type" value="Genomic_DNA"/>
</dbReference>
<evidence type="ECO:0000256" key="8">
    <source>
        <dbReference type="SAM" id="Phobius"/>
    </source>
</evidence>
<dbReference type="PANTHER" id="PTHR30625">
    <property type="entry name" value="PROTEIN TOLQ"/>
    <property type="match status" value="1"/>
</dbReference>
<feature type="coiled-coil region" evidence="7">
    <location>
        <begin position="59"/>
        <end position="86"/>
    </location>
</feature>
<evidence type="ECO:0000256" key="4">
    <source>
        <dbReference type="ARBA" id="ARBA00022989"/>
    </source>
</evidence>
<evidence type="ECO:0000256" key="6">
    <source>
        <dbReference type="RuleBase" id="RU004057"/>
    </source>
</evidence>
<dbReference type="RefSeq" id="WP_087459568.1">
    <property type="nucleotide sequence ID" value="NZ_CP021425.1"/>
</dbReference>
<evidence type="ECO:0000256" key="5">
    <source>
        <dbReference type="ARBA" id="ARBA00023136"/>
    </source>
</evidence>
<gene>
    <name evidence="11" type="ORF">OLMES_0247</name>
</gene>
<comment type="similarity">
    <text evidence="6">Belongs to the exbB/tolQ family.</text>
</comment>
<protein>
    <submittedName>
        <fullName evidence="11">Biopolymer transport protein</fullName>
    </submittedName>
</protein>
<evidence type="ECO:0000256" key="7">
    <source>
        <dbReference type="SAM" id="Coils"/>
    </source>
</evidence>
<dbReference type="InterPro" id="IPR050790">
    <property type="entry name" value="ExbB/TolQ_transport"/>
</dbReference>
<keyword evidence="9" id="KW-0732">Signal</keyword>
<keyword evidence="4 8" id="KW-1133">Transmembrane helix</keyword>
<proteinExistence type="inferred from homology"/>
<feature type="transmembrane region" description="Helical" evidence="8">
    <location>
        <begin position="343"/>
        <end position="367"/>
    </location>
</feature>
<feature type="chain" id="PRO_5012756172" evidence="9">
    <location>
        <begin position="24"/>
        <end position="441"/>
    </location>
</feature>
<evidence type="ECO:0000259" key="10">
    <source>
        <dbReference type="Pfam" id="PF01618"/>
    </source>
</evidence>
<dbReference type="Pfam" id="PF01618">
    <property type="entry name" value="MotA_ExbB"/>
    <property type="match status" value="1"/>
</dbReference>
<keyword evidence="3 8" id="KW-0812">Transmembrane</keyword>
<dbReference type="AlphaFoldDB" id="A0A1Y0I4L6"/>
<evidence type="ECO:0000256" key="3">
    <source>
        <dbReference type="ARBA" id="ARBA00022692"/>
    </source>
</evidence>
<evidence type="ECO:0000313" key="11">
    <source>
        <dbReference type="EMBL" id="ARU54353.1"/>
    </source>
</evidence>
<name>A0A1Y0I4L6_9GAMM</name>
<dbReference type="GO" id="GO:0005886">
    <property type="term" value="C:plasma membrane"/>
    <property type="evidence" value="ECO:0007669"/>
    <property type="project" value="UniProtKB-SubCell"/>
</dbReference>